<sequence length="102" mass="10945">MAEPVGVDAYKVIVWVMRIARFLPDGYVETIIEERHLADEDDEVGVSDADKDDVSSAGEEAASVLNGPELEMEEENASDSLDNGTLTATPATATWTTKDGTV</sequence>
<feature type="compositionally biased region" description="Low complexity" evidence="1">
    <location>
        <begin position="85"/>
        <end position="102"/>
    </location>
</feature>
<accession>A0AAV4CW22</accession>
<evidence type="ECO:0000313" key="3">
    <source>
        <dbReference type="Proteomes" id="UP000735302"/>
    </source>
</evidence>
<comment type="caution">
    <text evidence="2">The sequence shown here is derived from an EMBL/GenBank/DDBJ whole genome shotgun (WGS) entry which is preliminary data.</text>
</comment>
<dbReference type="EMBL" id="BLXT01007037">
    <property type="protein sequence ID" value="GFO36005.1"/>
    <property type="molecule type" value="Genomic_DNA"/>
</dbReference>
<reference evidence="2 3" key="1">
    <citation type="journal article" date="2021" name="Elife">
        <title>Chloroplast acquisition without the gene transfer in kleptoplastic sea slugs, Plakobranchus ocellatus.</title>
        <authorList>
            <person name="Maeda T."/>
            <person name="Takahashi S."/>
            <person name="Yoshida T."/>
            <person name="Shimamura S."/>
            <person name="Takaki Y."/>
            <person name="Nagai Y."/>
            <person name="Toyoda A."/>
            <person name="Suzuki Y."/>
            <person name="Arimoto A."/>
            <person name="Ishii H."/>
            <person name="Satoh N."/>
            <person name="Nishiyama T."/>
            <person name="Hasebe M."/>
            <person name="Maruyama T."/>
            <person name="Minagawa J."/>
            <person name="Obokata J."/>
            <person name="Shigenobu S."/>
        </authorList>
    </citation>
    <scope>NUCLEOTIDE SEQUENCE [LARGE SCALE GENOMIC DNA]</scope>
</reference>
<dbReference type="Proteomes" id="UP000735302">
    <property type="component" value="Unassembled WGS sequence"/>
</dbReference>
<gene>
    <name evidence="2" type="ORF">PoB_006251000</name>
</gene>
<evidence type="ECO:0000256" key="1">
    <source>
        <dbReference type="SAM" id="MobiDB-lite"/>
    </source>
</evidence>
<dbReference type="AlphaFoldDB" id="A0AAV4CW22"/>
<keyword evidence="3" id="KW-1185">Reference proteome</keyword>
<feature type="region of interest" description="Disordered" evidence="1">
    <location>
        <begin position="36"/>
        <end position="102"/>
    </location>
</feature>
<name>A0AAV4CW22_9GAST</name>
<organism evidence="2 3">
    <name type="scientific">Plakobranchus ocellatus</name>
    <dbReference type="NCBI Taxonomy" id="259542"/>
    <lineage>
        <taxon>Eukaryota</taxon>
        <taxon>Metazoa</taxon>
        <taxon>Spiralia</taxon>
        <taxon>Lophotrochozoa</taxon>
        <taxon>Mollusca</taxon>
        <taxon>Gastropoda</taxon>
        <taxon>Heterobranchia</taxon>
        <taxon>Euthyneura</taxon>
        <taxon>Panpulmonata</taxon>
        <taxon>Sacoglossa</taxon>
        <taxon>Placobranchoidea</taxon>
        <taxon>Plakobranchidae</taxon>
        <taxon>Plakobranchus</taxon>
    </lineage>
</organism>
<evidence type="ECO:0000313" key="2">
    <source>
        <dbReference type="EMBL" id="GFO36005.1"/>
    </source>
</evidence>
<proteinExistence type="predicted"/>
<protein>
    <submittedName>
        <fullName evidence="2">Uncharacterized protein</fullName>
    </submittedName>
</protein>